<protein>
    <recommendedName>
        <fullName evidence="3">Class 1 isoprenoid biosynthesis enzyme</fullName>
    </recommendedName>
</protein>
<name>A0A268EDV2_9BACL</name>
<dbReference type="SUPFAM" id="SSF48576">
    <property type="entry name" value="Terpenoid synthases"/>
    <property type="match status" value="1"/>
</dbReference>
<organism evidence="1 2">
    <name type="scientific">Paenibacillus campinasensis</name>
    <dbReference type="NCBI Taxonomy" id="66347"/>
    <lineage>
        <taxon>Bacteria</taxon>
        <taxon>Bacillati</taxon>
        <taxon>Bacillota</taxon>
        <taxon>Bacilli</taxon>
        <taxon>Bacillales</taxon>
        <taxon>Paenibacillaceae</taxon>
        <taxon>Paenibacillus</taxon>
    </lineage>
</organism>
<accession>A0A268EDV2</accession>
<dbReference type="AlphaFoldDB" id="A0A268EDV2"/>
<dbReference type="Proteomes" id="UP000215596">
    <property type="component" value="Unassembled WGS sequence"/>
</dbReference>
<sequence length="320" mass="36987">MEWFKSYEDELSSVFSMCEASITEFPSPLNDLGLHYLKKFDVFEKDSAKNYICYLLPFWMRESTRLAPEIYRDISTANIFGMLYYFIQDDLMDTPTDSTNRPTPQDLKSYLALANLLYYEFISIYQQYFPTDSTFWQYFRQYTHEWAEGVLHESRHDYFTANPALVAKKASPVKLGSTALLLLSELPAQIEPANEQMALVLLTLQMMDDWTDWKQDLEDGSYNCLLSLIKSEKQLPRDYSLSVSEVEQAIYVEQIVTKYAEIASATHRQLKAAGIHTPDVLAFHQTLVTELVNDANDIENAKTSLVYGGLNYHLSILRKK</sequence>
<dbReference type="EMBL" id="NPBY01000112">
    <property type="protein sequence ID" value="PAD71270.1"/>
    <property type="molecule type" value="Genomic_DNA"/>
</dbReference>
<evidence type="ECO:0000313" key="2">
    <source>
        <dbReference type="Proteomes" id="UP000215596"/>
    </source>
</evidence>
<evidence type="ECO:0008006" key="3">
    <source>
        <dbReference type="Google" id="ProtNLM"/>
    </source>
</evidence>
<evidence type="ECO:0000313" key="1">
    <source>
        <dbReference type="EMBL" id="PAD71270.1"/>
    </source>
</evidence>
<dbReference type="OrthoDB" id="2645648at2"/>
<dbReference type="InterPro" id="IPR008949">
    <property type="entry name" value="Isoprenoid_synthase_dom_sf"/>
</dbReference>
<reference evidence="1 2" key="1">
    <citation type="submission" date="2017-07" db="EMBL/GenBank/DDBJ databases">
        <title>Isolation and whole genome analysis of endospore-forming bacteria from heroin.</title>
        <authorList>
            <person name="Kalinowski J."/>
            <person name="Ahrens B."/>
            <person name="Al-Dilaimi A."/>
            <person name="Winkler A."/>
            <person name="Wibberg D."/>
            <person name="Schleenbecker U."/>
            <person name="Ruckert C."/>
            <person name="Wolfel R."/>
            <person name="Grass G."/>
        </authorList>
    </citation>
    <scope>NUCLEOTIDE SEQUENCE [LARGE SCALE GENOMIC DNA]</scope>
    <source>
        <strain evidence="1 2">7537-G1</strain>
    </source>
</reference>
<dbReference type="CDD" id="cd00385">
    <property type="entry name" value="Isoprenoid_Biosyn_C1"/>
    <property type="match status" value="1"/>
</dbReference>
<gene>
    <name evidence="1" type="ORF">CHH67_25100</name>
</gene>
<proteinExistence type="predicted"/>
<dbReference type="RefSeq" id="WP_095268106.1">
    <property type="nucleotide sequence ID" value="NZ_NPBY01000112.1"/>
</dbReference>
<comment type="caution">
    <text evidence="1">The sequence shown here is derived from an EMBL/GenBank/DDBJ whole genome shotgun (WGS) entry which is preliminary data.</text>
</comment>